<protein>
    <submittedName>
        <fullName evidence="1">Uncharacterized protein</fullName>
    </submittedName>
</protein>
<sequence>MPPQLFVQCRMVLPRIFANICHLRDVQMRRTDFSIRANTFALRDAIPSVVFIGVRRVNAGGAYLSMWPLWIRADVLPPGDPQAIQVCANTNGNYGYKRTLLH</sequence>
<comment type="caution">
    <text evidence="1">The sequence shown here is derived from an EMBL/GenBank/DDBJ whole genome shotgun (WGS) entry which is preliminary data.</text>
</comment>
<reference evidence="1" key="1">
    <citation type="submission" date="2020-05" db="EMBL/GenBank/DDBJ databases">
        <title>WGS assembly of Panicum virgatum.</title>
        <authorList>
            <person name="Lovell J.T."/>
            <person name="Jenkins J."/>
            <person name="Shu S."/>
            <person name="Juenger T.E."/>
            <person name="Schmutz J."/>
        </authorList>
    </citation>
    <scope>NUCLEOTIDE SEQUENCE</scope>
    <source>
        <strain evidence="1">AP13</strain>
    </source>
</reference>
<gene>
    <name evidence="1" type="ORF">PVAP13_8NG257401</name>
</gene>
<proteinExistence type="predicted"/>
<name>A0A8T0PB47_PANVG</name>
<organism evidence="1 2">
    <name type="scientific">Panicum virgatum</name>
    <name type="common">Blackwell switchgrass</name>
    <dbReference type="NCBI Taxonomy" id="38727"/>
    <lineage>
        <taxon>Eukaryota</taxon>
        <taxon>Viridiplantae</taxon>
        <taxon>Streptophyta</taxon>
        <taxon>Embryophyta</taxon>
        <taxon>Tracheophyta</taxon>
        <taxon>Spermatophyta</taxon>
        <taxon>Magnoliopsida</taxon>
        <taxon>Liliopsida</taxon>
        <taxon>Poales</taxon>
        <taxon>Poaceae</taxon>
        <taxon>PACMAD clade</taxon>
        <taxon>Panicoideae</taxon>
        <taxon>Panicodae</taxon>
        <taxon>Paniceae</taxon>
        <taxon>Panicinae</taxon>
        <taxon>Panicum</taxon>
        <taxon>Panicum sect. Hiantes</taxon>
    </lineage>
</organism>
<evidence type="ECO:0000313" key="2">
    <source>
        <dbReference type="Proteomes" id="UP000823388"/>
    </source>
</evidence>
<dbReference type="EMBL" id="CM029052">
    <property type="protein sequence ID" value="KAG2557889.1"/>
    <property type="molecule type" value="Genomic_DNA"/>
</dbReference>
<dbReference type="AlphaFoldDB" id="A0A8T0PB47"/>
<keyword evidence="2" id="KW-1185">Reference proteome</keyword>
<evidence type="ECO:0000313" key="1">
    <source>
        <dbReference type="EMBL" id="KAG2557889.1"/>
    </source>
</evidence>
<dbReference type="Proteomes" id="UP000823388">
    <property type="component" value="Chromosome 8N"/>
</dbReference>
<accession>A0A8T0PB47</accession>